<dbReference type="eggNOG" id="ENOG5032C11">
    <property type="taxonomic scope" value="Bacteria"/>
</dbReference>
<evidence type="ECO:0000313" key="2">
    <source>
        <dbReference type="EMBL" id="AHF05583.1"/>
    </source>
</evidence>
<evidence type="ECO:0000256" key="1">
    <source>
        <dbReference type="SAM" id="Coils"/>
    </source>
</evidence>
<dbReference type="Pfam" id="PF14335">
    <property type="entry name" value="DUF4391"/>
    <property type="match status" value="1"/>
</dbReference>
<protein>
    <recommendedName>
        <fullName evidence="4">Methyl-accepting chemotaxis protein</fullName>
    </recommendedName>
</protein>
<dbReference type="STRING" id="765910.MARPU_12450"/>
<dbReference type="AlphaFoldDB" id="W0E7T8"/>
<gene>
    <name evidence="2" type="ORF">MARPU_12450</name>
</gene>
<proteinExistence type="predicted"/>
<name>W0E7T8_MARPU</name>
<accession>W0E7T8</accession>
<dbReference type="HOGENOM" id="CLU_083612_0_0_6"/>
<evidence type="ECO:0008006" key="4">
    <source>
        <dbReference type="Google" id="ProtNLM"/>
    </source>
</evidence>
<keyword evidence="1" id="KW-0175">Coiled coil</keyword>
<dbReference type="Proteomes" id="UP000005275">
    <property type="component" value="Chromosome"/>
</dbReference>
<dbReference type="InterPro" id="IPR025503">
    <property type="entry name" value="DUF4391"/>
</dbReference>
<dbReference type="KEGG" id="mpur:MARPU_12450"/>
<evidence type="ECO:0000313" key="3">
    <source>
        <dbReference type="Proteomes" id="UP000005275"/>
    </source>
</evidence>
<keyword evidence="3" id="KW-1185">Reference proteome</keyword>
<reference evidence="2 3" key="1">
    <citation type="submission" date="2013-12" db="EMBL/GenBank/DDBJ databases">
        <authorList>
            <consortium name="DOE Joint Genome Institute"/>
            <person name="Bryant D.A."/>
            <person name="Huntemann M."/>
            <person name="Han J."/>
            <person name="Chen A."/>
            <person name="Kyrpides N."/>
            <person name="Mavromatis K."/>
            <person name="Markowitz V."/>
            <person name="Palaniappan K."/>
            <person name="Ivanova N."/>
            <person name="Schaumberg A."/>
            <person name="Pati A."/>
            <person name="Liolios K."/>
            <person name="Nordberg H.P."/>
            <person name="Cantor M.N."/>
            <person name="Hua S.X."/>
            <person name="Woyke T."/>
        </authorList>
    </citation>
    <scope>NUCLEOTIDE SEQUENCE [LARGE SCALE GENOMIC DNA]</scope>
    <source>
        <strain evidence="2 3">984</strain>
    </source>
</reference>
<feature type="coiled-coil region" evidence="1">
    <location>
        <begin position="224"/>
        <end position="251"/>
    </location>
</feature>
<dbReference type="EMBL" id="CP007031">
    <property type="protein sequence ID" value="AHF05583.1"/>
    <property type="molecule type" value="Genomic_DNA"/>
</dbReference>
<sequence length="252" mass="28660">MAFDKDAFYAQLGLPDVGLIDKRIAKKMVLEHGQLTSADKKTLSSDVDKLTWKYTLKADTVQVLPYEDSDREYLEIDLIEADLSHRSRAPRIAELLQRAIPYPVLLVMVEGDAFCVSVAHKRFSRAEQGAIVAEGFLCSPWIEPPLSEIDQAFCEALALPSLSRVDFYALYRGMVDAVLARTCGELTGTFVVDATQPEQDRRQRLEQCHTMERDIRRLRVAIAKEDQFAEKVELNTRIKELEDRLVRTKAEL</sequence>
<organism evidence="2 3">
    <name type="scientific">Marichromatium purpuratum 984</name>
    <dbReference type="NCBI Taxonomy" id="765910"/>
    <lineage>
        <taxon>Bacteria</taxon>
        <taxon>Pseudomonadati</taxon>
        <taxon>Pseudomonadota</taxon>
        <taxon>Gammaproteobacteria</taxon>
        <taxon>Chromatiales</taxon>
        <taxon>Chromatiaceae</taxon>
        <taxon>Marichromatium</taxon>
    </lineage>
</organism>